<dbReference type="PATRIC" id="fig|662479.7.peg.1192"/>
<proteinExistence type="predicted"/>
<name>M0IGA1_9EURY</name>
<reference evidence="1 2" key="1">
    <citation type="journal article" date="2014" name="PLoS Genet.">
        <title>Phylogenetically driven sequencing of extremely halophilic archaea reveals strategies for static and dynamic osmo-response.</title>
        <authorList>
            <person name="Becker E.A."/>
            <person name="Seitzer P.M."/>
            <person name="Tritt A."/>
            <person name="Larsen D."/>
            <person name="Krusor M."/>
            <person name="Yao A.I."/>
            <person name="Wu D."/>
            <person name="Madern D."/>
            <person name="Eisen J.A."/>
            <person name="Darling A.E."/>
            <person name="Facciotti M.T."/>
        </authorList>
    </citation>
    <scope>NUCLEOTIDE SEQUENCE [LARGE SCALE GENOMIC DNA]</scope>
    <source>
        <strain evidence="1 2">ATCC BAA-1512</strain>
    </source>
</reference>
<evidence type="ECO:0000313" key="1">
    <source>
        <dbReference type="EMBL" id="ELZ95796.1"/>
    </source>
</evidence>
<dbReference type="Proteomes" id="UP000011550">
    <property type="component" value="Unassembled WGS sequence"/>
</dbReference>
<keyword evidence="2" id="KW-1185">Reference proteome</keyword>
<comment type="caution">
    <text evidence="1">The sequence shown here is derived from an EMBL/GenBank/DDBJ whole genome shotgun (WGS) entry which is preliminary data.</text>
</comment>
<evidence type="ECO:0000313" key="2">
    <source>
        <dbReference type="Proteomes" id="UP000011550"/>
    </source>
</evidence>
<gene>
    <name evidence="1" type="ORF">C440_05887</name>
</gene>
<protein>
    <submittedName>
        <fullName evidence="1">Uncharacterized protein</fullName>
    </submittedName>
</protein>
<dbReference type="AlphaFoldDB" id="M0IGA1"/>
<dbReference type="EMBL" id="AOLN01000010">
    <property type="protein sequence ID" value="ELZ95796.1"/>
    <property type="molecule type" value="Genomic_DNA"/>
</dbReference>
<dbReference type="STRING" id="662479.C440_05887"/>
<organism evidence="1 2">
    <name type="scientific">Haloferax mucosum ATCC BAA-1512</name>
    <dbReference type="NCBI Taxonomy" id="662479"/>
    <lineage>
        <taxon>Archaea</taxon>
        <taxon>Methanobacteriati</taxon>
        <taxon>Methanobacteriota</taxon>
        <taxon>Stenosarchaea group</taxon>
        <taxon>Halobacteria</taxon>
        <taxon>Halobacteriales</taxon>
        <taxon>Haloferacaceae</taxon>
        <taxon>Haloferax</taxon>
    </lineage>
</organism>
<accession>M0IGA1</accession>
<sequence>MPVPRSDSEADLGDDLCNVIDSLSQLESKWRLVVLYDLQ</sequence>